<dbReference type="InterPro" id="IPR006353">
    <property type="entry name" value="HAD-SF_hydro_IIA_CECR5"/>
</dbReference>
<dbReference type="NCBIfam" id="TIGR01460">
    <property type="entry name" value="HAD-SF-IIA"/>
    <property type="match status" value="1"/>
</dbReference>
<keyword evidence="2" id="KW-1185">Reference proteome</keyword>
<dbReference type="InterPro" id="IPR023214">
    <property type="entry name" value="HAD_sf"/>
</dbReference>
<proteinExistence type="predicted"/>
<dbReference type="GO" id="GO:0005739">
    <property type="term" value="C:mitochondrion"/>
    <property type="evidence" value="ECO:0007669"/>
    <property type="project" value="TreeGrafter"/>
</dbReference>
<dbReference type="InterPro" id="IPR036412">
    <property type="entry name" value="HAD-like_sf"/>
</dbReference>
<dbReference type="OrthoDB" id="10251048at2759"/>
<comment type="caution">
    <text evidence="1">The sequence shown here is derived from an EMBL/GenBank/DDBJ whole genome shotgun (WGS) entry which is preliminary data.</text>
</comment>
<dbReference type="FunFam" id="3.40.50.1000:FF:000274">
    <property type="entry name" value="Phosphatidyl synthase"/>
    <property type="match status" value="1"/>
</dbReference>
<evidence type="ECO:0000313" key="1">
    <source>
        <dbReference type="EMBL" id="CAI5449552.1"/>
    </source>
</evidence>
<dbReference type="Proteomes" id="UP001152747">
    <property type="component" value="Unassembled WGS sequence"/>
</dbReference>
<dbReference type="InterPro" id="IPR050324">
    <property type="entry name" value="CDP-alcohol_PTase-I"/>
</dbReference>
<dbReference type="SUPFAM" id="SSF56784">
    <property type="entry name" value="HAD-like"/>
    <property type="match status" value="1"/>
</dbReference>
<organism evidence="1 2">
    <name type="scientific">Caenorhabditis angaria</name>
    <dbReference type="NCBI Taxonomy" id="860376"/>
    <lineage>
        <taxon>Eukaryota</taxon>
        <taxon>Metazoa</taxon>
        <taxon>Ecdysozoa</taxon>
        <taxon>Nematoda</taxon>
        <taxon>Chromadorea</taxon>
        <taxon>Rhabditida</taxon>
        <taxon>Rhabditina</taxon>
        <taxon>Rhabditomorpha</taxon>
        <taxon>Rhabditoidea</taxon>
        <taxon>Rhabditidae</taxon>
        <taxon>Peloderinae</taxon>
        <taxon>Caenorhabditis</taxon>
    </lineage>
</organism>
<dbReference type="Pfam" id="PF13344">
    <property type="entry name" value="Hydrolase_6"/>
    <property type="match status" value="1"/>
</dbReference>
<dbReference type="InterPro" id="IPR006357">
    <property type="entry name" value="HAD-SF_hydro_IIA"/>
</dbReference>
<dbReference type="GO" id="GO:0046474">
    <property type="term" value="P:glycerophospholipid biosynthetic process"/>
    <property type="evidence" value="ECO:0007669"/>
    <property type="project" value="TreeGrafter"/>
</dbReference>
<name>A0A9P1IQW5_9PELO</name>
<dbReference type="EMBL" id="CANHGI010000004">
    <property type="protein sequence ID" value="CAI5449552.1"/>
    <property type="molecule type" value="Genomic_DNA"/>
</dbReference>
<dbReference type="PANTHER" id="PTHR14269:SF4">
    <property type="entry name" value="CAT EYE SYNDROME CRITICAL REGION PROTEIN 5"/>
    <property type="match status" value="1"/>
</dbReference>
<dbReference type="Gene3D" id="3.40.50.1000">
    <property type="entry name" value="HAD superfamily/HAD-like"/>
    <property type="match status" value="2"/>
</dbReference>
<dbReference type="NCBIfam" id="TIGR01456">
    <property type="entry name" value="CECR5"/>
    <property type="match status" value="1"/>
</dbReference>
<reference evidence="1" key="1">
    <citation type="submission" date="2022-11" db="EMBL/GenBank/DDBJ databases">
        <authorList>
            <person name="Kikuchi T."/>
        </authorList>
    </citation>
    <scope>NUCLEOTIDE SEQUENCE</scope>
    <source>
        <strain evidence="1">PS1010</strain>
    </source>
</reference>
<gene>
    <name evidence="1" type="ORF">CAMP_LOCUS12189</name>
</gene>
<sequence>MSGKILKSHFFAGQKRGLLQGRDTNPFGIVLDIDGVLVRGRNLLPRVREAFKLILDEKGNFKIPTVFLTNGTNSTQKEKAEKLGEQLGFRIPPENMLMAQSPLRMFQSLHDKQVLAVGQKNAKKIANSVGFRKVTKIEQLTKWFSHLDCTDFSRKIDDSKENARARANFKPIEAILLLGEPLKWESSLQLIFDCLYTHGKMDSLCTISKTQVPIIACNVDLVWMADVESRIPRIGHGVFIHSLETIYEKMTGKHLQYTAVLGKPTEISYLQAAHKIQRIAKGMGMKDVKNMYVIGYADDKSLLRTPEILTRAAKRHTIRDENVSGSVIVAKWLLNENFNKFNNDNDYAPQNPGQHQSVFIHVNQKNMLSDAQSRQHSMEISTQTT</sequence>
<dbReference type="AlphaFoldDB" id="A0A9P1IQW5"/>
<evidence type="ECO:0008006" key="3">
    <source>
        <dbReference type="Google" id="ProtNLM"/>
    </source>
</evidence>
<protein>
    <recommendedName>
        <fullName evidence="3">Haloacid dehalogenase-like hydrolase domain-containing 5</fullName>
    </recommendedName>
</protein>
<evidence type="ECO:0000313" key="2">
    <source>
        <dbReference type="Proteomes" id="UP001152747"/>
    </source>
</evidence>
<dbReference type="PANTHER" id="PTHR14269">
    <property type="entry name" value="CDP-DIACYLGLYCEROL--GLYCEROL-3-PHOSPHATE 3-PHOSPHATIDYLTRANSFERASE-RELATED"/>
    <property type="match status" value="1"/>
</dbReference>
<accession>A0A9P1IQW5</accession>